<feature type="compositionally biased region" description="Basic and acidic residues" evidence="1">
    <location>
        <begin position="75"/>
        <end position="88"/>
    </location>
</feature>
<protein>
    <submittedName>
        <fullName evidence="2">Uncharacterized protein</fullName>
    </submittedName>
</protein>
<dbReference type="PANTHER" id="PTHR33257:SF35">
    <property type="entry name" value="OS02G0461700 PROTEIN"/>
    <property type="match status" value="1"/>
</dbReference>
<proteinExistence type="predicted"/>
<dbReference type="Proteomes" id="UP001151287">
    <property type="component" value="Unassembled WGS sequence"/>
</dbReference>
<dbReference type="Pfam" id="PF05097">
    <property type="entry name" value="DUF688"/>
    <property type="match status" value="1"/>
</dbReference>
<dbReference type="OrthoDB" id="1684445at2759"/>
<keyword evidence="3" id="KW-1185">Reference proteome</keyword>
<evidence type="ECO:0000313" key="2">
    <source>
        <dbReference type="EMBL" id="KAJ1700017.1"/>
    </source>
</evidence>
<name>A0A9Q0HVG7_9POAL</name>
<evidence type="ECO:0000313" key="3">
    <source>
        <dbReference type="Proteomes" id="UP001151287"/>
    </source>
</evidence>
<reference evidence="2" key="1">
    <citation type="journal article" date="2022" name="Cell">
        <title>Repeat-based holocentromeres influence genome architecture and karyotype evolution.</title>
        <authorList>
            <person name="Hofstatter P.G."/>
            <person name="Thangavel G."/>
            <person name="Lux T."/>
            <person name="Neumann P."/>
            <person name="Vondrak T."/>
            <person name="Novak P."/>
            <person name="Zhang M."/>
            <person name="Costa L."/>
            <person name="Castellani M."/>
            <person name="Scott A."/>
            <person name="Toegelov H."/>
            <person name="Fuchs J."/>
            <person name="Mata-Sucre Y."/>
            <person name="Dias Y."/>
            <person name="Vanzela A.L.L."/>
            <person name="Huettel B."/>
            <person name="Almeida C.C.S."/>
            <person name="Simkova H."/>
            <person name="Souza G."/>
            <person name="Pedrosa-Harand A."/>
            <person name="Macas J."/>
            <person name="Mayer K.F.X."/>
            <person name="Houben A."/>
            <person name="Marques A."/>
        </authorList>
    </citation>
    <scope>NUCLEOTIDE SEQUENCE</scope>
    <source>
        <strain evidence="2">RhyBre1mFocal</strain>
    </source>
</reference>
<comment type="caution">
    <text evidence="2">The sequence shown here is derived from an EMBL/GenBank/DDBJ whole genome shotgun (WGS) entry which is preliminary data.</text>
</comment>
<dbReference type="EMBL" id="JAMQYH010000002">
    <property type="protein sequence ID" value="KAJ1700017.1"/>
    <property type="molecule type" value="Genomic_DNA"/>
</dbReference>
<gene>
    <name evidence="2" type="ORF">LUZ63_008529</name>
</gene>
<dbReference type="PANTHER" id="PTHR33257">
    <property type="entry name" value="OS05G0165500 PROTEIN"/>
    <property type="match status" value="1"/>
</dbReference>
<organism evidence="2 3">
    <name type="scientific">Rhynchospora breviuscula</name>
    <dbReference type="NCBI Taxonomy" id="2022672"/>
    <lineage>
        <taxon>Eukaryota</taxon>
        <taxon>Viridiplantae</taxon>
        <taxon>Streptophyta</taxon>
        <taxon>Embryophyta</taxon>
        <taxon>Tracheophyta</taxon>
        <taxon>Spermatophyta</taxon>
        <taxon>Magnoliopsida</taxon>
        <taxon>Liliopsida</taxon>
        <taxon>Poales</taxon>
        <taxon>Cyperaceae</taxon>
        <taxon>Cyperoideae</taxon>
        <taxon>Rhynchosporeae</taxon>
        <taxon>Rhynchospora</taxon>
    </lineage>
</organism>
<dbReference type="AlphaFoldDB" id="A0A9Q0HVG7"/>
<dbReference type="InterPro" id="IPR007789">
    <property type="entry name" value="DUF688"/>
</dbReference>
<feature type="region of interest" description="Disordered" evidence="1">
    <location>
        <begin position="1"/>
        <end position="93"/>
    </location>
</feature>
<sequence length="122" mass="13959">MMETKERAIISASEEELASESSRGYYRAQGQVPFDWESEPGKPKNPADIEWVPPPSPSPAMQSAQLTHQQKRQKKSEEKLQLSRHRSDSSLTPIEGCFLNPVRVMVCRTVKKWDLVPFFRAD</sequence>
<evidence type="ECO:0000256" key="1">
    <source>
        <dbReference type="SAM" id="MobiDB-lite"/>
    </source>
</evidence>
<accession>A0A9Q0HVG7</accession>